<gene>
    <name evidence="3" type="ORF">FTUN_6870</name>
</gene>
<protein>
    <submittedName>
        <fullName evidence="3">Uncharacterized protein</fullName>
    </submittedName>
</protein>
<feature type="chain" id="PRO_5026818031" evidence="2">
    <location>
        <begin position="28"/>
        <end position="351"/>
    </location>
</feature>
<proteinExistence type="predicted"/>
<keyword evidence="2" id="KW-0732">Signal</keyword>
<feature type="signal peptide" evidence="2">
    <location>
        <begin position="1"/>
        <end position="27"/>
    </location>
</feature>
<dbReference type="Proteomes" id="UP000503447">
    <property type="component" value="Chromosome"/>
</dbReference>
<dbReference type="EMBL" id="CP053452">
    <property type="protein sequence ID" value="QJW99268.1"/>
    <property type="molecule type" value="Genomic_DNA"/>
</dbReference>
<evidence type="ECO:0000256" key="1">
    <source>
        <dbReference type="SAM" id="MobiDB-lite"/>
    </source>
</evidence>
<organism evidence="3 4">
    <name type="scientific">Frigoriglobus tundricola</name>
    <dbReference type="NCBI Taxonomy" id="2774151"/>
    <lineage>
        <taxon>Bacteria</taxon>
        <taxon>Pseudomonadati</taxon>
        <taxon>Planctomycetota</taxon>
        <taxon>Planctomycetia</taxon>
        <taxon>Gemmatales</taxon>
        <taxon>Gemmataceae</taxon>
        <taxon>Frigoriglobus</taxon>
    </lineage>
</organism>
<evidence type="ECO:0000313" key="3">
    <source>
        <dbReference type="EMBL" id="QJW99268.1"/>
    </source>
</evidence>
<keyword evidence="4" id="KW-1185">Reference proteome</keyword>
<evidence type="ECO:0000256" key="2">
    <source>
        <dbReference type="SAM" id="SignalP"/>
    </source>
</evidence>
<feature type="region of interest" description="Disordered" evidence="1">
    <location>
        <begin position="25"/>
        <end position="45"/>
    </location>
</feature>
<sequence>MPRFRHYNVALCALVLWAAAAAGQEPAADPKPPDTTPATGKAAGSVPEVLRTTLDALGASTGVPDGGGLSWYPRESVRGQSAQMGFTNYQFGITAPVVTTDADLVFANASGRVLAIHSNARLETDNVRFPRSFSDYQAGGGFVHQFGDGWSWGAALNLGSASDRPFNGLAEMTLSALAFVRKPDGDQNGWLFYVVSASNGQLGRNIPVPGVAYEYHNYRLTAVLGFPFVTIDYRPTDSLQVEFNYAAITDVLFRTSYHFTDHARVFAAYEWTNVAWFRDDRPNKKDQTFLYQQQVEGGFGWQANQRVDFRLTGGYAFNRFFVENPGLGFHGRNRTDIAPGPFLAGQLEFKY</sequence>
<name>A0A6M5YZH4_9BACT</name>
<reference evidence="4" key="1">
    <citation type="submission" date="2020-05" db="EMBL/GenBank/DDBJ databases">
        <title>Frigoriglobus tundricola gen. nov., sp. nov., a psychrotolerant cellulolytic planctomycete of the family Gemmataceae with two divergent copies of 16S rRNA gene.</title>
        <authorList>
            <person name="Kulichevskaya I.S."/>
            <person name="Ivanova A.A."/>
            <person name="Naumoff D.G."/>
            <person name="Beletsky A.V."/>
            <person name="Rijpstra W.I.C."/>
            <person name="Sinninghe Damste J.S."/>
            <person name="Mardanov A.V."/>
            <person name="Ravin N.V."/>
            <person name="Dedysh S.N."/>
        </authorList>
    </citation>
    <scope>NUCLEOTIDE SEQUENCE [LARGE SCALE GENOMIC DNA]</scope>
    <source>
        <strain evidence="4">PL17</strain>
    </source>
</reference>
<dbReference type="RefSeq" id="WP_171474256.1">
    <property type="nucleotide sequence ID" value="NZ_CP053452.2"/>
</dbReference>
<dbReference type="AlphaFoldDB" id="A0A6M5YZH4"/>
<evidence type="ECO:0000313" key="4">
    <source>
        <dbReference type="Proteomes" id="UP000503447"/>
    </source>
</evidence>
<dbReference type="KEGG" id="ftj:FTUN_6870"/>
<accession>A0A6M5YZH4</accession>